<name>B4LK99_DROVI</name>
<accession>B4LK99</accession>
<evidence type="ECO:0000313" key="3">
    <source>
        <dbReference type="Proteomes" id="UP000008792"/>
    </source>
</evidence>
<dbReference type="InParanoid" id="B4LK99"/>
<proteinExistence type="predicted"/>
<dbReference type="AlphaFoldDB" id="B4LK99"/>
<evidence type="ECO:0000313" key="2">
    <source>
        <dbReference type="EMBL" id="EDW61690.1"/>
    </source>
</evidence>
<organism evidence="2 3">
    <name type="scientific">Drosophila virilis</name>
    <name type="common">Fruit fly</name>
    <dbReference type="NCBI Taxonomy" id="7244"/>
    <lineage>
        <taxon>Eukaryota</taxon>
        <taxon>Metazoa</taxon>
        <taxon>Ecdysozoa</taxon>
        <taxon>Arthropoda</taxon>
        <taxon>Hexapoda</taxon>
        <taxon>Insecta</taxon>
        <taxon>Pterygota</taxon>
        <taxon>Neoptera</taxon>
        <taxon>Endopterygota</taxon>
        <taxon>Diptera</taxon>
        <taxon>Brachycera</taxon>
        <taxon>Muscomorpha</taxon>
        <taxon>Ephydroidea</taxon>
        <taxon>Drosophilidae</taxon>
        <taxon>Drosophila</taxon>
    </lineage>
</organism>
<dbReference type="Proteomes" id="UP000008792">
    <property type="component" value="Unassembled WGS sequence"/>
</dbReference>
<keyword evidence="3" id="KW-1185">Reference proteome</keyword>
<dbReference type="OMA" id="YWAIVFI"/>
<protein>
    <submittedName>
        <fullName evidence="2">Uncharacterized protein</fullName>
    </submittedName>
</protein>
<dbReference type="PhylomeDB" id="B4LK99"/>
<keyword evidence="1" id="KW-0472">Membrane</keyword>
<keyword evidence="1" id="KW-1133">Transmembrane helix</keyword>
<keyword evidence="1" id="KW-0812">Transmembrane</keyword>
<dbReference type="EMBL" id="CH940648">
    <property type="protein sequence ID" value="EDW61690.1"/>
    <property type="molecule type" value="Genomic_DNA"/>
</dbReference>
<evidence type="ECO:0000256" key="1">
    <source>
        <dbReference type="SAM" id="Phobius"/>
    </source>
</evidence>
<feature type="transmembrane region" description="Helical" evidence="1">
    <location>
        <begin position="31"/>
        <end position="52"/>
    </location>
</feature>
<gene>
    <name evidence="2" type="primary">Dvir\GJ22188</name>
    <name evidence="2" type="ORF">Dvir_GJ22188</name>
</gene>
<reference evidence="2 3" key="1">
    <citation type="journal article" date="2007" name="Nature">
        <title>Evolution of genes and genomes on the Drosophila phylogeny.</title>
        <authorList>
            <consortium name="Drosophila 12 Genomes Consortium"/>
            <person name="Clark A.G."/>
            <person name="Eisen M.B."/>
            <person name="Smith D.R."/>
            <person name="Bergman C.M."/>
            <person name="Oliver B."/>
            <person name="Markow T.A."/>
            <person name="Kaufman T.C."/>
            <person name="Kellis M."/>
            <person name="Gelbart W."/>
            <person name="Iyer V.N."/>
            <person name="Pollard D.A."/>
            <person name="Sackton T.B."/>
            <person name="Larracuente A.M."/>
            <person name="Singh N.D."/>
            <person name="Abad J.P."/>
            <person name="Abt D.N."/>
            <person name="Adryan B."/>
            <person name="Aguade M."/>
            <person name="Akashi H."/>
            <person name="Anderson W.W."/>
            <person name="Aquadro C.F."/>
            <person name="Ardell D.H."/>
            <person name="Arguello R."/>
            <person name="Artieri C.G."/>
            <person name="Barbash D.A."/>
            <person name="Barker D."/>
            <person name="Barsanti P."/>
            <person name="Batterham P."/>
            <person name="Batzoglou S."/>
            <person name="Begun D."/>
            <person name="Bhutkar A."/>
            <person name="Blanco E."/>
            <person name="Bosak S.A."/>
            <person name="Bradley R.K."/>
            <person name="Brand A.D."/>
            <person name="Brent M.R."/>
            <person name="Brooks A.N."/>
            <person name="Brown R.H."/>
            <person name="Butlin R.K."/>
            <person name="Caggese C."/>
            <person name="Calvi B.R."/>
            <person name="Bernardo de Carvalho A."/>
            <person name="Caspi A."/>
            <person name="Castrezana S."/>
            <person name="Celniker S.E."/>
            <person name="Chang J.L."/>
            <person name="Chapple C."/>
            <person name="Chatterji S."/>
            <person name="Chinwalla A."/>
            <person name="Civetta A."/>
            <person name="Clifton S.W."/>
            <person name="Comeron J.M."/>
            <person name="Costello J.C."/>
            <person name="Coyne J.A."/>
            <person name="Daub J."/>
            <person name="David R.G."/>
            <person name="Delcher A.L."/>
            <person name="Delehaunty K."/>
            <person name="Do C.B."/>
            <person name="Ebling H."/>
            <person name="Edwards K."/>
            <person name="Eickbush T."/>
            <person name="Evans J.D."/>
            <person name="Filipski A."/>
            <person name="Findeiss S."/>
            <person name="Freyhult E."/>
            <person name="Fulton L."/>
            <person name="Fulton R."/>
            <person name="Garcia A.C."/>
            <person name="Gardiner A."/>
            <person name="Garfield D.A."/>
            <person name="Garvin B.E."/>
            <person name="Gibson G."/>
            <person name="Gilbert D."/>
            <person name="Gnerre S."/>
            <person name="Godfrey J."/>
            <person name="Good R."/>
            <person name="Gotea V."/>
            <person name="Gravely B."/>
            <person name="Greenberg A.J."/>
            <person name="Griffiths-Jones S."/>
            <person name="Gross S."/>
            <person name="Guigo R."/>
            <person name="Gustafson E.A."/>
            <person name="Haerty W."/>
            <person name="Hahn M.W."/>
            <person name="Halligan D.L."/>
            <person name="Halpern A.L."/>
            <person name="Halter G.M."/>
            <person name="Han M.V."/>
            <person name="Heger A."/>
            <person name="Hillier L."/>
            <person name="Hinrichs A.S."/>
            <person name="Holmes I."/>
            <person name="Hoskins R.A."/>
            <person name="Hubisz M.J."/>
            <person name="Hultmark D."/>
            <person name="Huntley M.A."/>
            <person name="Jaffe D.B."/>
            <person name="Jagadeeshan S."/>
            <person name="Jeck W.R."/>
            <person name="Johnson J."/>
            <person name="Jones C.D."/>
            <person name="Jordan W.C."/>
            <person name="Karpen G.H."/>
            <person name="Kataoka E."/>
            <person name="Keightley P.D."/>
            <person name="Kheradpour P."/>
            <person name="Kirkness E.F."/>
            <person name="Koerich L.B."/>
            <person name="Kristiansen K."/>
            <person name="Kudrna D."/>
            <person name="Kulathinal R.J."/>
            <person name="Kumar S."/>
            <person name="Kwok R."/>
            <person name="Lander E."/>
            <person name="Langley C.H."/>
            <person name="Lapoint R."/>
            <person name="Lazzaro B.P."/>
            <person name="Lee S.J."/>
            <person name="Levesque L."/>
            <person name="Li R."/>
            <person name="Lin C.F."/>
            <person name="Lin M.F."/>
            <person name="Lindblad-Toh K."/>
            <person name="Llopart A."/>
            <person name="Long M."/>
            <person name="Low L."/>
            <person name="Lozovsky E."/>
            <person name="Lu J."/>
            <person name="Luo M."/>
            <person name="Machado C.A."/>
            <person name="Makalowski W."/>
            <person name="Marzo M."/>
            <person name="Matsuda M."/>
            <person name="Matzkin L."/>
            <person name="McAllister B."/>
            <person name="McBride C.S."/>
            <person name="McKernan B."/>
            <person name="McKernan K."/>
            <person name="Mendez-Lago M."/>
            <person name="Minx P."/>
            <person name="Mollenhauer M.U."/>
            <person name="Montooth K."/>
            <person name="Mount S.M."/>
            <person name="Mu X."/>
            <person name="Myers E."/>
            <person name="Negre B."/>
            <person name="Newfeld S."/>
            <person name="Nielsen R."/>
            <person name="Noor M.A."/>
            <person name="O'Grady P."/>
            <person name="Pachter L."/>
            <person name="Papaceit M."/>
            <person name="Parisi M.J."/>
            <person name="Parisi M."/>
            <person name="Parts L."/>
            <person name="Pedersen J.S."/>
            <person name="Pesole G."/>
            <person name="Phillippy A.M."/>
            <person name="Ponting C.P."/>
            <person name="Pop M."/>
            <person name="Porcelli D."/>
            <person name="Powell J.R."/>
            <person name="Prohaska S."/>
            <person name="Pruitt K."/>
            <person name="Puig M."/>
            <person name="Quesneville H."/>
            <person name="Ram K.R."/>
            <person name="Rand D."/>
            <person name="Rasmussen M.D."/>
            <person name="Reed L.K."/>
            <person name="Reenan R."/>
            <person name="Reily A."/>
            <person name="Remington K.A."/>
            <person name="Rieger T.T."/>
            <person name="Ritchie M.G."/>
            <person name="Robin C."/>
            <person name="Rogers Y.H."/>
            <person name="Rohde C."/>
            <person name="Rozas J."/>
            <person name="Rubenfield M.J."/>
            <person name="Ruiz A."/>
            <person name="Russo S."/>
            <person name="Salzberg S.L."/>
            <person name="Sanchez-Gracia A."/>
            <person name="Saranga D.J."/>
            <person name="Sato H."/>
            <person name="Schaeffer S.W."/>
            <person name="Schatz M.C."/>
            <person name="Schlenke T."/>
            <person name="Schwartz R."/>
            <person name="Segarra C."/>
            <person name="Singh R.S."/>
            <person name="Sirot L."/>
            <person name="Sirota M."/>
            <person name="Sisneros N.B."/>
            <person name="Smith C.D."/>
            <person name="Smith T.F."/>
            <person name="Spieth J."/>
            <person name="Stage D.E."/>
            <person name="Stark A."/>
            <person name="Stephan W."/>
            <person name="Strausberg R.L."/>
            <person name="Strempel S."/>
            <person name="Sturgill D."/>
            <person name="Sutton G."/>
            <person name="Sutton G.G."/>
            <person name="Tao W."/>
            <person name="Teichmann S."/>
            <person name="Tobari Y.N."/>
            <person name="Tomimura Y."/>
            <person name="Tsolas J.M."/>
            <person name="Valente V.L."/>
            <person name="Venter E."/>
            <person name="Venter J.C."/>
            <person name="Vicario S."/>
            <person name="Vieira F.G."/>
            <person name="Vilella A.J."/>
            <person name="Villasante A."/>
            <person name="Walenz B."/>
            <person name="Wang J."/>
            <person name="Wasserman M."/>
            <person name="Watts T."/>
            <person name="Wilson D."/>
            <person name="Wilson R.K."/>
            <person name="Wing R.A."/>
            <person name="Wolfner M.F."/>
            <person name="Wong A."/>
            <person name="Wong G.K."/>
            <person name="Wu C.I."/>
            <person name="Wu G."/>
            <person name="Yamamoto D."/>
            <person name="Yang H.P."/>
            <person name="Yang S.P."/>
            <person name="Yorke J.A."/>
            <person name="Yoshida K."/>
            <person name="Zdobnov E."/>
            <person name="Zhang P."/>
            <person name="Zhang Y."/>
            <person name="Zimin A.V."/>
            <person name="Baldwin J."/>
            <person name="Abdouelleil A."/>
            <person name="Abdulkadir J."/>
            <person name="Abebe A."/>
            <person name="Abera B."/>
            <person name="Abreu J."/>
            <person name="Acer S.C."/>
            <person name="Aftuck L."/>
            <person name="Alexander A."/>
            <person name="An P."/>
            <person name="Anderson E."/>
            <person name="Anderson S."/>
            <person name="Arachi H."/>
            <person name="Azer M."/>
            <person name="Bachantsang P."/>
            <person name="Barry A."/>
            <person name="Bayul T."/>
            <person name="Berlin A."/>
            <person name="Bessette D."/>
            <person name="Bloom T."/>
            <person name="Blye J."/>
            <person name="Boguslavskiy L."/>
            <person name="Bonnet C."/>
            <person name="Boukhgalter B."/>
            <person name="Bourzgui I."/>
            <person name="Brown A."/>
            <person name="Cahill P."/>
            <person name="Channer S."/>
            <person name="Cheshatsang Y."/>
            <person name="Chuda L."/>
            <person name="Citroen M."/>
            <person name="Collymore A."/>
            <person name="Cooke P."/>
            <person name="Costello M."/>
            <person name="D'Aco K."/>
            <person name="Daza R."/>
            <person name="De Haan G."/>
            <person name="DeGray S."/>
            <person name="DeMaso C."/>
            <person name="Dhargay N."/>
            <person name="Dooley K."/>
            <person name="Dooley E."/>
            <person name="Doricent M."/>
            <person name="Dorje P."/>
            <person name="Dorjee K."/>
            <person name="Dupes A."/>
            <person name="Elong R."/>
            <person name="Falk J."/>
            <person name="Farina A."/>
            <person name="Faro S."/>
            <person name="Ferguson D."/>
            <person name="Fisher S."/>
            <person name="Foley C.D."/>
            <person name="Franke A."/>
            <person name="Friedrich D."/>
            <person name="Gadbois L."/>
            <person name="Gearin G."/>
            <person name="Gearin C.R."/>
            <person name="Giannoukos G."/>
            <person name="Goode T."/>
            <person name="Graham J."/>
            <person name="Grandbois E."/>
            <person name="Grewal S."/>
            <person name="Gyaltsen K."/>
            <person name="Hafez N."/>
            <person name="Hagos B."/>
            <person name="Hall J."/>
            <person name="Henson C."/>
            <person name="Hollinger A."/>
            <person name="Honan T."/>
            <person name="Huard M.D."/>
            <person name="Hughes L."/>
            <person name="Hurhula B."/>
            <person name="Husby M.E."/>
            <person name="Kamat A."/>
            <person name="Kanga B."/>
            <person name="Kashin S."/>
            <person name="Khazanovich D."/>
            <person name="Kisner P."/>
            <person name="Lance K."/>
            <person name="Lara M."/>
            <person name="Lee W."/>
            <person name="Lennon N."/>
            <person name="Letendre F."/>
            <person name="LeVine R."/>
            <person name="Lipovsky A."/>
            <person name="Liu X."/>
            <person name="Liu J."/>
            <person name="Liu S."/>
            <person name="Lokyitsang T."/>
            <person name="Lokyitsang Y."/>
            <person name="Lubonja R."/>
            <person name="Lui A."/>
            <person name="MacDonald P."/>
            <person name="Magnisalis V."/>
            <person name="Maru K."/>
            <person name="Matthews C."/>
            <person name="McCusker W."/>
            <person name="McDonough S."/>
            <person name="Mehta T."/>
            <person name="Meldrim J."/>
            <person name="Meneus L."/>
            <person name="Mihai O."/>
            <person name="Mihalev A."/>
            <person name="Mihova T."/>
            <person name="Mittelman R."/>
            <person name="Mlenga V."/>
            <person name="Montmayeur A."/>
            <person name="Mulrain L."/>
            <person name="Navidi A."/>
            <person name="Naylor J."/>
            <person name="Negash T."/>
            <person name="Nguyen T."/>
            <person name="Nguyen N."/>
            <person name="Nicol R."/>
            <person name="Norbu C."/>
            <person name="Norbu N."/>
            <person name="Novod N."/>
            <person name="O'Neill B."/>
            <person name="Osman S."/>
            <person name="Markiewicz E."/>
            <person name="Oyono O.L."/>
            <person name="Patti C."/>
            <person name="Phunkhang P."/>
            <person name="Pierre F."/>
            <person name="Priest M."/>
            <person name="Raghuraman S."/>
            <person name="Rege F."/>
            <person name="Reyes R."/>
            <person name="Rise C."/>
            <person name="Rogov P."/>
            <person name="Ross K."/>
            <person name="Ryan E."/>
            <person name="Settipalli S."/>
            <person name="Shea T."/>
            <person name="Sherpa N."/>
            <person name="Shi L."/>
            <person name="Shih D."/>
            <person name="Sparrow T."/>
            <person name="Spaulding J."/>
            <person name="Stalker J."/>
            <person name="Stange-Thomann N."/>
            <person name="Stavropoulos S."/>
            <person name="Stone C."/>
            <person name="Strader C."/>
            <person name="Tesfaye S."/>
            <person name="Thomson T."/>
            <person name="Thoulutsang Y."/>
            <person name="Thoulutsang D."/>
            <person name="Topham K."/>
            <person name="Topping I."/>
            <person name="Tsamla T."/>
            <person name="Vassiliev H."/>
            <person name="Vo A."/>
            <person name="Wangchuk T."/>
            <person name="Wangdi T."/>
            <person name="Weiand M."/>
            <person name="Wilkinson J."/>
            <person name="Wilson A."/>
            <person name="Yadav S."/>
            <person name="Young G."/>
            <person name="Yu Q."/>
            <person name="Zembek L."/>
            <person name="Zhong D."/>
            <person name="Zimmer A."/>
            <person name="Zwirko Z."/>
            <person name="Jaffe D.B."/>
            <person name="Alvarez P."/>
            <person name="Brockman W."/>
            <person name="Butler J."/>
            <person name="Chin C."/>
            <person name="Gnerre S."/>
            <person name="Grabherr M."/>
            <person name="Kleber M."/>
            <person name="Mauceli E."/>
            <person name="MacCallum I."/>
        </authorList>
    </citation>
    <scope>NUCLEOTIDE SEQUENCE [LARGE SCALE GENOMIC DNA]</scope>
    <source>
        <strain evidence="3">Tucson 15010-1051.87</strain>
    </source>
</reference>
<sequence>MGSKTSKTVKSIKNEKSDDDKYKDTHIIFRFVYWAIVFIVLGMLVTGLYYTLKSDFGQCSSHDVRCY</sequence>
<dbReference type="FunCoup" id="B4LK99">
    <property type="interactions" value="2"/>
</dbReference>
<dbReference type="HOGENOM" id="CLU_201380_0_0_1"/>